<dbReference type="AlphaFoldDB" id="A0A2Z6E084"/>
<dbReference type="InterPro" id="IPR043133">
    <property type="entry name" value="GTP-CH-I_C/QueF"/>
</dbReference>
<reference evidence="2 3" key="1">
    <citation type="submission" date="2018-04" db="EMBL/GenBank/DDBJ databases">
        <title>Complete genome sequence of Hydrogenophilus thermoluteolus TH-1.</title>
        <authorList>
            <person name="Arai H."/>
        </authorList>
    </citation>
    <scope>NUCLEOTIDE SEQUENCE [LARGE SCALE GENOMIC DNA]</scope>
    <source>
        <strain evidence="2 3">TH-1</strain>
    </source>
</reference>
<evidence type="ECO:0000313" key="3">
    <source>
        <dbReference type="Proteomes" id="UP000262004"/>
    </source>
</evidence>
<dbReference type="Pfam" id="PF14819">
    <property type="entry name" value="QueF_N"/>
    <property type="match status" value="1"/>
</dbReference>
<dbReference type="InterPro" id="IPR050084">
    <property type="entry name" value="NADPH_dep_7-cyano-7-deazaG_red"/>
</dbReference>
<dbReference type="Proteomes" id="UP000262004">
    <property type="component" value="Chromosome"/>
</dbReference>
<keyword evidence="3" id="KW-1185">Reference proteome</keyword>
<dbReference type="InterPro" id="IPR029139">
    <property type="entry name" value="QueF_N"/>
</dbReference>
<name>A0A2Z6E084_HYDTE</name>
<feature type="domain" description="NADPH-dependent 7-cyano-7-deazaguanine reductase N-terminal" evidence="1">
    <location>
        <begin position="14"/>
        <end position="120"/>
    </location>
</feature>
<dbReference type="GO" id="GO:0033739">
    <property type="term" value="F:preQ1 synthase activity"/>
    <property type="evidence" value="ECO:0007669"/>
    <property type="project" value="InterPro"/>
</dbReference>
<dbReference type="Gene3D" id="3.30.1130.10">
    <property type="match status" value="2"/>
</dbReference>
<dbReference type="GO" id="GO:0008616">
    <property type="term" value="P:tRNA queuosine(34) biosynthetic process"/>
    <property type="evidence" value="ECO:0007669"/>
    <property type="project" value="InterPro"/>
</dbReference>
<accession>A0A2Z6E084</accession>
<dbReference type="EMBL" id="AP018558">
    <property type="protein sequence ID" value="BBD77999.1"/>
    <property type="molecule type" value="Genomic_DNA"/>
</dbReference>
<sequence length="273" mass="30511">MSGLLLGQSVAVPDGYAPELLTPIARATARATLGDPLPHWVGEDRWYGYEGSWLDAHGKPQAAVIEIGVPAHSPYLIESKSLKLYLNGFNQIRFAEGDALVARIQADLAAVAQAPVRVALHPLTQFCRAVASDFGDPGACLLDTVAADDFRYQYDPTLLRIDSPTLCEQRFVMDAFRSLCPVTAQPDWASLYLRCVGPRVDPASLLRYLVSFRCHAEFHEQCIERIYTDLWRLGMTELMVWGRFLRRGGLEINPLRASSEAWLPQQWLADPRQ</sequence>
<dbReference type="SUPFAM" id="SSF55620">
    <property type="entry name" value="Tetrahydrobiopterin biosynthesis enzymes-like"/>
    <property type="match status" value="1"/>
</dbReference>
<dbReference type="RefSeq" id="WP_119335674.1">
    <property type="nucleotide sequence ID" value="NZ_AP018558.1"/>
</dbReference>
<organism evidence="2 3">
    <name type="scientific">Hydrogenophilus thermoluteolus</name>
    <name type="common">Pseudomonas hydrogenothermophila</name>
    <dbReference type="NCBI Taxonomy" id="297"/>
    <lineage>
        <taxon>Bacteria</taxon>
        <taxon>Pseudomonadati</taxon>
        <taxon>Pseudomonadota</taxon>
        <taxon>Hydrogenophilia</taxon>
        <taxon>Hydrogenophilales</taxon>
        <taxon>Hydrogenophilaceae</taxon>
        <taxon>Hydrogenophilus</taxon>
    </lineage>
</organism>
<evidence type="ECO:0000313" key="2">
    <source>
        <dbReference type="EMBL" id="BBD77999.1"/>
    </source>
</evidence>
<dbReference type="PANTHER" id="PTHR34354:SF1">
    <property type="entry name" value="NADPH-DEPENDENT 7-CYANO-7-DEAZAGUANINE REDUCTASE"/>
    <property type="match status" value="1"/>
</dbReference>
<evidence type="ECO:0000259" key="1">
    <source>
        <dbReference type="Pfam" id="PF14819"/>
    </source>
</evidence>
<dbReference type="KEGG" id="htl:HPTL_1741"/>
<dbReference type="Pfam" id="PF14489">
    <property type="entry name" value="QueF"/>
    <property type="match status" value="1"/>
</dbReference>
<dbReference type="InterPro" id="IPR029500">
    <property type="entry name" value="QueF"/>
</dbReference>
<proteinExistence type="predicted"/>
<dbReference type="OrthoDB" id="9789995at2"/>
<protein>
    <submittedName>
        <fullName evidence="2">NADPH-dependent 7-cyano-7-deazaguanine reductase QueF</fullName>
    </submittedName>
</protein>
<dbReference type="PANTHER" id="PTHR34354">
    <property type="entry name" value="NADPH-DEPENDENT 7-CYANO-7-DEAZAGUANINE REDUCTASE"/>
    <property type="match status" value="1"/>
</dbReference>
<gene>
    <name evidence="2" type="ORF">HPTL_1741</name>
</gene>